<name>A0A450T884_9GAMM</name>
<sequence>MKARVSWLAICLGLLFPAFAVAADTAWTSAPLLLPERSTGDRRMEARFRPVNLEARQVVEFPPSEGRSEPRALPVAEEGGFTLRTVGRGDGNYHWVVAWDATEKRIASTVHYFSNPGPAPRRMLQQDKAALEIRPVDLPREHRRFRANETWWFRVLFQGKPLAGAPARLETANGTRRDLFTDGEGRIALTFPDDFPVKEQRRGHPAGSHSGHGGGHRRPSARFVLGVHHMGVTGAFNYRYSPDAFTHKAILPAAGLLLGGMLVTGVLLLGRRRKA</sequence>
<keyword evidence="2" id="KW-0812">Transmembrane</keyword>
<keyword evidence="3" id="KW-0732">Signal</keyword>
<feature type="signal peptide" evidence="3">
    <location>
        <begin position="1"/>
        <end position="22"/>
    </location>
</feature>
<protein>
    <recommendedName>
        <fullName evidence="6">Nickel transport protein</fullName>
    </recommendedName>
</protein>
<feature type="transmembrane region" description="Helical" evidence="2">
    <location>
        <begin position="249"/>
        <end position="269"/>
    </location>
</feature>
<evidence type="ECO:0000256" key="1">
    <source>
        <dbReference type="SAM" id="MobiDB-lite"/>
    </source>
</evidence>
<evidence type="ECO:0000256" key="2">
    <source>
        <dbReference type="SAM" id="Phobius"/>
    </source>
</evidence>
<dbReference type="AlphaFoldDB" id="A0A450T884"/>
<proteinExistence type="predicted"/>
<gene>
    <name evidence="5" type="ORF">BECKDK2373B_GA0170837_11164</name>
    <name evidence="4" type="ORF">BECKDK2373C_GA0170839_105317</name>
</gene>
<feature type="region of interest" description="Disordered" evidence="1">
    <location>
        <begin position="197"/>
        <end position="219"/>
    </location>
</feature>
<accession>A0A450T884</accession>
<dbReference type="EMBL" id="CAADEX010000116">
    <property type="protein sequence ID" value="VFJ62772.1"/>
    <property type="molecule type" value="Genomic_DNA"/>
</dbReference>
<keyword evidence="2" id="KW-1133">Transmembrane helix</keyword>
<evidence type="ECO:0000313" key="4">
    <source>
        <dbReference type="EMBL" id="VFJ56390.1"/>
    </source>
</evidence>
<organism evidence="5">
    <name type="scientific">Candidatus Kentrum sp. DK</name>
    <dbReference type="NCBI Taxonomy" id="2126562"/>
    <lineage>
        <taxon>Bacteria</taxon>
        <taxon>Pseudomonadati</taxon>
        <taxon>Pseudomonadota</taxon>
        <taxon>Gammaproteobacteria</taxon>
        <taxon>Candidatus Kentrum</taxon>
    </lineage>
</organism>
<evidence type="ECO:0008006" key="6">
    <source>
        <dbReference type="Google" id="ProtNLM"/>
    </source>
</evidence>
<reference evidence="5" key="1">
    <citation type="submission" date="2019-02" db="EMBL/GenBank/DDBJ databases">
        <authorList>
            <person name="Gruber-Vodicka R. H."/>
            <person name="Seah K. B. B."/>
        </authorList>
    </citation>
    <scope>NUCLEOTIDE SEQUENCE</scope>
    <source>
        <strain evidence="4">BECK_DK161</strain>
        <strain evidence="5">BECK_DK47</strain>
    </source>
</reference>
<evidence type="ECO:0000256" key="3">
    <source>
        <dbReference type="SAM" id="SignalP"/>
    </source>
</evidence>
<keyword evidence="2" id="KW-0472">Membrane</keyword>
<evidence type="ECO:0000313" key="5">
    <source>
        <dbReference type="EMBL" id="VFJ62772.1"/>
    </source>
</evidence>
<dbReference type="EMBL" id="CAADEY010000053">
    <property type="protein sequence ID" value="VFJ56390.1"/>
    <property type="molecule type" value="Genomic_DNA"/>
</dbReference>
<feature type="chain" id="PRO_5036113382" description="Nickel transport protein" evidence="3">
    <location>
        <begin position="23"/>
        <end position="275"/>
    </location>
</feature>